<dbReference type="InterPro" id="IPR029058">
    <property type="entry name" value="AB_hydrolase_fold"/>
</dbReference>
<proteinExistence type="predicted"/>
<evidence type="ECO:0000313" key="4">
    <source>
        <dbReference type="Proteomes" id="UP001239909"/>
    </source>
</evidence>
<feature type="region of interest" description="Disordered" evidence="1">
    <location>
        <begin position="1"/>
        <end position="24"/>
    </location>
</feature>
<organism evidence="3 4">
    <name type="scientific">Paralimibaculum aggregatum</name>
    <dbReference type="NCBI Taxonomy" id="3036245"/>
    <lineage>
        <taxon>Bacteria</taxon>
        <taxon>Pseudomonadati</taxon>
        <taxon>Pseudomonadota</taxon>
        <taxon>Alphaproteobacteria</taxon>
        <taxon>Rhodobacterales</taxon>
        <taxon>Paracoccaceae</taxon>
        <taxon>Paralimibaculum</taxon>
    </lineage>
</organism>
<accession>A0ABQ6LLF8</accession>
<keyword evidence="4" id="KW-1185">Reference proteome</keyword>
<name>A0ABQ6LLF8_9RHOB</name>
<dbReference type="RefSeq" id="WP_285670823.1">
    <property type="nucleotide sequence ID" value="NZ_BSYI01000007.1"/>
</dbReference>
<gene>
    <name evidence="3" type="ORF">LNKW23_12910</name>
</gene>
<sequence>MSGAGDDAPKSGPGPGSGPGPMGEWADLVRRGARLAAAMARASCDGVEIAATPKREIWRDGKISLHRYAATRPQRLGPMLILHGLFGRQTITDLEPERSLVRRLLEAGTDLWVLDWGCPTRADRCNDFADYALYWLGDAIEAIRAETGAPQVALFGICQGGVFALCHAALRPERVSGLALAVTPVDFHADAADPSPQAGFLNLWARNLDPAVLDAFLAERGLVPGTMTGAVFQSLTPSRVMARYGTELIGKADDDAALETFLRMETWLADRPDHPAAAARQWLVDLYRRNALVAGEFALDGEPVDLGRIACPILNIVAQADHIVPPPCSRALAGRTASREYRLLEVPTGHIGVFVSEKARGIVAPAVADWLAGLATGGARRAASG</sequence>
<protein>
    <submittedName>
        <fullName evidence="3">Class III poly(R)-hydroxyalkanoic acid synthase subunit PhaC</fullName>
    </submittedName>
</protein>
<dbReference type="InterPro" id="IPR000073">
    <property type="entry name" value="AB_hydrolase_1"/>
</dbReference>
<reference evidence="3 4" key="1">
    <citation type="submission" date="2023-04" db="EMBL/GenBank/DDBJ databases">
        <title>Marinoamorphus aggregata gen. nov., sp. Nov., isolate from tissue of brittle star Ophioplocus japonicus.</title>
        <authorList>
            <person name="Kawano K."/>
            <person name="Sawayama S."/>
            <person name="Nakagawa S."/>
        </authorList>
    </citation>
    <scope>NUCLEOTIDE SEQUENCE [LARGE SCALE GENOMIC DNA]</scope>
    <source>
        <strain evidence="3 4">NKW23</strain>
    </source>
</reference>
<dbReference type="InterPro" id="IPR051321">
    <property type="entry name" value="PHA/PHB_synthase"/>
</dbReference>
<dbReference type="EMBL" id="BSYI01000007">
    <property type="protein sequence ID" value="GMG82078.1"/>
    <property type="molecule type" value="Genomic_DNA"/>
</dbReference>
<dbReference type="Gene3D" id="3.40.50.1820">
    <property type="entry name" value="alpha/beta hydrolase"/>
    <property type="match status" value="1"/>
</dbReference>
<evidence type="ECO:0000256" key="1">
    <source>
        <dbReference type="SAM" id="MobiDB-lite"/>
    </source>
</evidence>
<evidence type="ECO:0000313" key="3">
    <source>
        <dbReference type="EMBL" id="GMG82078.1"/>
    </source>
</evidence>
<dbReference type="SUPFAM" id="SSF53474">
    <property type="entry name" value="alpha/beta-Hydrolases"/>
    <property type="match status" value="1"/>
</dbReference>
<feature type="domain" description="AB hydrolase-1" evidence="2">
    <location>
        <begin position="78"/>
        <end position="354"/>
    </location>
</feature>
<dbReference type="PANTHER" id="PTHR36837">
    <property type="entry name" value="POLY(3-HYDROXYALKANOATE) POLYMERASE SUBUNIT PHAC"/>
    <property type="match status" value="1"/>
</dbReference>
<comment type="caution">
    <text evidence="3">The sequence shown here is derived from an EMBL/GenBank/DDBJ whole genome shotgun (WGS) entry which is preliminary data.</text>
</comment>
<dbReference type="Pfam" id="PF00561">
    <property type="entry name" value="Abhydrolase_1"/>
    <property type="match status" value="1"/>
</dbReference>
<dbReference type="PANTHER" id="PTHR36837:SF2">
    <property type="entry name" value="POLY(3-HYDROXYALKANOATE) POLYMERASE SUBUNIT PHAC"/>
    <property type="match status" value="1"/>
</dbReference>
<evidence type="ECO:0000259" key="2">
    <source>
        <dbReference type="Pfam" id="PF00561"/>
    </source>
</evidence>
<dbReference type="Proteomes" id="UP001239909">
    <property type="component" value="Unassembled WGS sequence"/>
</dbReference>